<comment type="caution">
    <text evidence="3">The sequence shown here is derived from an EMBL/GenBank/DDBJ whole genome shotgun (WGS) entry which is preliminary data.</text>
</comment>
<evidence type="ECO:0000259" key="2">
    <source>
        <dbReference type="Pfam" id="PF13556"/>
    </source>
</evidence>
<accession>A0ABW2AUH7</accession>
<dbReference type="RefSeq" id="WP_377823271.1">
    <property type="nucleotide sequence ID" value="NZ_JBHSWJ010000002.1"/>
</dbReference>
<evidence type="ECO:0000313" key="3">
    <source>
        <dbReference type="EMBL" id="MFC6714687.1"/>
    </source>
</evidence>
<dbReference type="InterPro" id="IPR051448">
    <property type="entry name" value="CdaR-like_regulators"/>
</dbReference>
<sequence>MGPQLRPARSHPWLEPGGLLLTDGVQFGERVSPRRAQAYVARLVDRGVVALGFAVRIVHDRVPEVLVTACERIGLPLLEIGPHTPFMQIIRSVSDAVAADRQVRLERSLAAQRAVARAALRPDGLAAVLRELERNLGTWVALFDSGGSRVRVPTHRSVPTELEQVVIRAARDLLAAGRPAGARLSDEGAGPVTLQTLGQRGRPLGVLAVGVGAGLDRAGTDLITSVIALASIAVEQSRALGQARRQLRSGAMELLRSGSVDAASRTVAQVWGELPGEPIRVATVAPSDGSTDALLAALELLADEHEGQLFFAENDGGITVVVGPSGQRDVRTALRTYGAHAGFSSPTRWSGFEEATAQARSALRRSTAKQPFVDFESVAATGLLGHLEATGADQVARTLLAPLDDESLTTLRIWLEHNGSWDPTAKALGVHRHTVRARIDAAGVLLGMDLNTFAARAEVWNALQLVG</sequence>
<organism evidence="3 4">
    <name type="scientific">Branchiibius cervicis</name>
    <dbReference type="NCBI Taxonomy" id="908252"/>
    <lineage>
        <taxon>Bacteria</taxon>
        <taxon>Bacillati</taxon>
        <taxon>Actinomycetota</taxon>
        <taxon>Actinomycetes</taxon>
        <taxon>Micrococcales</taxon>
        <taxon>Dermacoccaceae</taxon>
        <taxon>Branchiibius</taxon>
    </lineage>
</organism>
<dbReference type="Proteomes" id="UP001596356">
    <property type="component" value="Unassembled WGS sequence"/>
</dbReference>
<name>A0ABW2AUH7_9MICO</name>
<reference evidence="4" key="1">
    <citation type="journal article" date="2019" name="Int. J. Syst. Evol. Microbiol.">
        <title>The Global Catalogue of Microorganisms (GCM) 10K type strain sequencing project: providing services to taxonomists for standard genome sequencing and annotation.</title>
        <authorList>
            <consortium name="The Broad Institute Genomics Platform"/>
            <consortium name="The Broad Institute Genome Sequencing Center for Infectious Disease"/>
            <person name="Wu L."/>
            <person name="Ma J."/>
        </authorList>
    </citation>
    <scope>NUCLEOTIDE SEQUENCE [LARGE SCALE GENOMIC DNA]</scope>
    <source>
        <strain evidence="4">NBRC 106593</strain>
    </source>
</reference>
<feature type="domain" description="Purine catabolism PurC-like" evidence="1">
    <location>
        <begin position="11"/>
        <end position="96"/>
    </location>
</feature>
<protein>
    <submittedName>
        <fullName evidence="3">Helix-turn-helix domain-containing protein</fullName>
    </submittedName>
</protein>
<evidence type="ECO:0000259" key="1">
    <source>
        <dbReference type="Pfam" id="PF07905"/>
    </source>
</evidence>
<dbReference type="InterPro" id="IPR042070">
    <property type="entry name" value="PucR_C-HTH_sf"/>
</dbReference>
<dbReference type="Gene3D" id="1.10.10.2840">
    <property type="entry name" value="PucR C-terminal helix-turn-helix domain"/>
    <property type="match status" value="1"/>
</dbReference>
<dbReference type="PANTHER" id="PTHR33744:SF1">
    <property type="entry name" value="DNA-BINDING TRANSCRIPTIONAL ACTIVATOR ADER"/>
    <property type="match status" value="1"/>
</dbReference>
<gene>
    <name evidence="3" type="ORF">ACFQBT_13030</name>
</gene>
<evidence type="ECO:0000313" key="4">
    <source>
        <dbReference type="Proteomes" id="UP001596356"/>
    </source>
</evidence>
<proteinExistence type="predicted"/>
<dbReference type="PANTHER" id="PTHR33744">
    <property type="entry name" value="CARBOHYDRATE DIACID REGULATOR"/>
    <property type="match status" value="1"/>
</dbReference>
<feature type="domain" description="PucR C-terminal helix-turn-helix" evidence="2">
    <location>
        <begin position="408"/>
        <end position="464"/>
    </location>
</feature>
<dbReference type="InterPro" id="IPR025736">
    <property type="entry name" value="PucR_C-HTH_dom"/>
</dbReference>
<dbReference type="EMBL" id="JBHSWJ010000002">
    <property type="protein sequence ID" value="MFC6714687.1"/>
    <property type="molecule type" value="Genomic_DNA"/>
</dbReference>
<dbReference type="InterPro" id="IPR012914">
    <property type="entry name" value="PucR_dom"/>
</dbReference>
<keyword evidence="4" id="KW-1185">Reference proteome</keyword>
<dbReference type="Pfam" id="PF13556">
    <property type="entry name" value="HTH_30"/>
    <property type="match status" value="1"/>
</dbReference>
<dbReference type="Pfam" id="PF07905">
    <property type="entry name" value="PucR"/>
    <property type="match status" value="1"/>
</dbReference>